<dbReference type="Pfam" id="PF12937">
    <property type="entry name" value="F-box-like"/>
    <property type="match status" value="1"/>
</dbReference>
<dbReference type="Gene3D" id="3.80.10.10">
    <property type="entry name" value="Ribonuclease Inhibitor"/>
    <property type="match status" value="3"/>
</dbReference>
<evidence type="ECO:0000256" key="1">
    <source>
        <dbReference type="ARBA" id="ARBA00022786"/>
    </source>
</evidence>
<dbReference type="SUPFAM" id="SSF81383">
    <property type="entry name" value="F-box domain"/>
    <property type="match status" value="1"/>
</dbReference>
<evidence type="ECO:0000313" key="5">
    <source>
        <dbReference type="EMBL" id="KAK4246097.1"/>
    </source>
</evidence>
<reference evidence="5" key="1">
    <citation type="journal article" date="2023" name="Mol. Phylogenet. Evol.">
        <title>Genome-scale phylogeny and comparative genomics of the fungal order Sordariales.</title>
        <authorList>
            <person name="Hensen N."/>
            <person name="Bonometti L."/>
            <person name="Westerberg I."/>
            <person name="Brannstrom I.O."/>
            <person name="Guillou S."/>
            <person name="Cros-Aarteil S."/>
            <person name="Calhoun S."/>
            <person name="Haridas S."/>
            <person name="Kuo A."/>
            <person name="Mondo S."/>
            <person name="Pangilinan J."/>
            <person name="Riley R."/>
            <person name="LaButti K."/>
            <person name="Andreopoulos B."/>
            <person name="Lipzen A."/>
            <person name="Chen C."/>
            <person name="Yan M."/>
            <person name="Daum C."/>
            <person name="Ng V."/>
            <person name="Clum A."/>
            <person name="Steindorff A."/>
            <person name="Ohm R.A."/>
            <person name="Martin F."/>
            <person name="Silar P."/>
            <person name="Natvig D.O."/>
            <person name="Lalanne C."/>
            <person name="Gautier V."/>
            <person name="Ament-Velasquez S.L."/>
            <person name="Kruys A."/>
            <person name="Hutchinson M.I."/>
            <person name="Powell A.J."/>
            <person name="Barry K."/>
            <person name="Miller A.N."/>
            <person name="Grigoriev I.V."/>
            <person name="Debuchy R."/>
            <person name="Gladieux P."/>
            <person name="Hiltunen Thoren M."/>
            <person name="Johannesson H."/>
        </authorList>
    </citation>
    <scope>NUCLEOTIDE SEQUENCE</scope>
    <source>
        <strain evidence="5">CBS 359.72</strain>
    </source>
</reference>
<dbReference type="InterPro" id="IPR050648">
    <property type="entry name" value="F-box_LRR-repeat"/>
</dbReference>
<dbReference type="EMBL" id="MU857682">
    <property type="protein sequence ID" value="KAK4246097.1"/>
    <property type="molecule type" value="Genomic_DNA"/>
</dbReference>
<dbReference type="GO" id="GO:0005737">
    <property type="term" value="C:cytoplasm"/>
    <property type="evidence" value="ECO:0007669"/>
    <property type="project" value="TreeGrafter"/>
</dbReference>
<evidence type="ECO:0000313" key="6">
    <source>
        <dbReference type="Proteomes" id="UP001303647"/>
    </source>
</evidence>
<dbReference type="InterPro" id="IPR032675">
    <property type="entry name" value="LRR_dom_sf"/>
</dbReference>
<feature type="domain" description="F-box" evidence="3">
    <location>
        <begin position="87"/>
        <end position="131"/>
    </location>
</feature>
<dbReference type="AlphaFoldDB" id="A0AAN7CRT0"/>
<evidence type="ECO:0000259" key="3">
    <source>
        <dbReference type="Pfam" id="PF12937"/>
    </source>
</evidence>
<feature type="region of interest" description="Disordered" evidence="2">
    <location>
        <begin position="740"/>
        <end position="791"/>
    </location>
</feature>
<name>A0AAN7CRT0_9PEZI</name>
<dbReference type="InterPro" id="IPR057207">
    <property type="entry name" value="FBXL15_LRR"/>
</dbReference>
<dbReference type="Proteomes" id="UP001303647">
    <property type="component" value="Unassembled WGS sequence"/>
</dbReference>
<dbReference type="InterPro" id="IPR001810">
    <property type="entry name" value="F-box_dom"/>
</dbReference>
<protein>
    <recommendedName>
        <fullName evidence="7">F-box domain-containing protein</fullName>
    </recommendedName>
</protein>
<dbReference type="InterPro" id="IPR006553">
    <property type="entry name" value="Leu-rich_rpt_Cys-con_subtyp"/>
</dbReference>
<dbReference type="SUPFAM" id="SSF52047">
    <property type="entry name" value="RNI-like"/>
    <property type="match status" value="3"/>
</dbReference>
<feature type="compositionally biased region" description="Low complexity" evidence="2">
    <location>
        <begin position="36"/>
        <end position="45"/>
    </location>
</feature>
<comment type="caution">
    <text evidence="5">The sequence shown here is derived from an EMBL/GenBank/DDBJ whole genome shotgun (WGS) entry which is preliminary data.</text>
</comment>
<organism evidence="5 6">
    <name type="scientific">Corynascus novoguineensis</name>
    <dbReference type="NCBI Taxonomy" id="1126955"/>
    <lineage>
        <taxon>Eukaryota</taxon>
        <taxon>Fungi</taxon>
        <taxon>Dikarya</taxon>
        <taxon>Ascomycota</taxon>
        <taxon>Pezizomycotina</taxon>
        <taxon>Sordariomycetes</taxon>
        <taxon>Sordariomycetidae</taxon>
        <taxon>Sordariales</taxon>
        <taxon>Chaetomiaceae</taxon>
        <taxon>Corynascus</taxon>
    </lineage>
</organism>
<evidence type="ECO:0000256" key="2">
    <source>
        <dbReference type="SAM" id="MobiDB-lite"/>
    </source>
</evidence>
<evidence type="ECO:0008006" key="7">
    <source>
        <dbReference type="Google" id="ProtNLM"/>
    </source>
</evidence>
<evidence type="ECO:0000259" key="4">
    <source>
        <dbReference type="Pfam" id="PF25372"/>
    </source>
</evidence>
<feature type="domain" description="F-box/LRR-repeat protein 15-like leucin rich repeat" evidence="4">
    <location>
        <begin position="231"/>
        <end position="453"/>
    </location>
</feature>
<dbReference type="Pfam" id="PF25372">
    <property type="entry name" value="DUF7885"/>
    <property type="match status" value="1"/>
</dbReference>
<dbReference type="PANTHER" id="PTHR13382">
    <property type="entry name" value="MITOCHONDRIAL ATP SYNTHASE COUPLING FACTOR B"/>
    <property type="match status" value="1"/>
</dbReference>
<gene>
    <name evidence="5" type="ORF">C7999DRAFT_42411</name>
</gene>
<dbReference type="PANTHER" id="PTHR13382:SF67">
    <property type="entry name" value="SCF E3 UBIQUITIN LIGASE COMPLEX F-BOX PROTEIN POF2"/>
    <property type="match status" value="1"/>
</dbReference>
<keyword evidence="1" id="KW-0833">Ubl conjugation pathway</keyword>
<feature type="compositionally biased region" description="Basic and acidic residues" evidence="2">
    <location>
        <begin position="21"/>
        <end position="31"/>
    </location>
</feature>
<feature type="compositionally biased region" description="Polar residues" evidence="2">
    <location>
        <begin position="755"/>
        <end position="769"/>
    </location>
</feature>
<dbReference type="SMART" id="SM00367">
    <property type="entry name" value="LRR_CC"/>
    <property type="match status" value="11"/>
</dbReference>
<feature type="region of interest" description="Disordered" evidence="2">
    <location>
        <begin position="1"/>
        <end position="59"/>
    </location>
</feature>
<dbReference type="InterPro" id="IPR036047">
    <property type="entry name" value="F-box-like_dom_sf"/>
</dbReference>
<accession>A0AAN7CRT0</accession>
<proteinExistence type="predicted"/>
<keyword evidence="6" id="KW-1185">Reference proteome</keyword>
<sequence length="791" mass="85794">MRQRASLDILADDPGAPAVLDHAEPEIETGRRPQRGSRTSSSSSSPVPPDHEESDFFLAGNDSQSSLGVPNFQDMQVIDDECLPPVHRLPNEILIAVFAKLSSSSDLLHVMLTCKRWARNAVDILWHRPSCSTWEKYQTICQTLSLEHPYFSYRDFVRRLNLAALANKVNDGSVQPLAECTRVERLTLTGCSNLTDSGLIALVKNNSHLYSLDVSSPSTTAPGPVMRDHITEASIDAITENCPRLQGLNISGCQRVSNVSLVRLAQRCRYLKRLKLNDCTQLEDHAVLAFAENCPNILEIDLQQCRSISNEPITALFTKGHALRELRLANCELVNDSAFLSLPVNRTYEHLRILELTCIAGITDRAIERIIEVAPRLRNLVLQKCRALSDAAVYAISRLGKNLHFLHLGHCSSITDDGVKRLVSMCNRIRYIDLGCCINLTDDSVTRLANLPKLKRIGLVKCANITDASVIALANANRRPRMRRDAHGNLIPGEYSSSQSCLERVHLSYCTNLTQTSIIRLLNCCPRLTHLSLTGVQAFLRDDLDRYSRPAPPEFTDHQRSVFCVFSGAGVVGLRKHFNRLIAAEESRRANRAVVPADAPIFPPPPQGVLIDVSVPVDEGDHDALDDDDVPEDGSEMVIDTQPLLSHHNVGHGHNPAAAGTIPVPPPIQALAPAPQTGNQGDPFAHVQGQATSFSAPAVLPSLQTPSPVYPFAPGPVTVDGVHGDGGTEGAANGIEQSLTMTGVSNDDPGDPTHVTVTASVDISAQPGPNTHPDSDQGNQDAGGLPGSGST</sequence>
<reference evidence="5" key="2">
    <citation type="submission" date="2023-05" db="EMBL/GenBank/DDBJ databases">
        <authorList>
            <consortium name="Lawrence Berkeley National Laboratory"/>
            <person name="Steindorff A."/>
            <person name="Hensen N."/>
            <person name="Bonometti L."/>
            <person name="Westerberg I."/>
            <person name="Brannstrom I.O."/>
            <person name="Guillou S."/>
            <person name="Cros-Aarteil S."/>
            <person name="Calhoun S."/>
            <person name="Haridas S."/>
            <person name="Kuo A."/>
            <person name="Mondo S."/>
            <person name="Pangilinan J."/>
            <person name="Riley R."/>
            <person name="Labutti K."/>
            <person name="Andreopoulos B."/>
            <person name="Lipzen A."/>
            <person name="Chen C."/>
            <person name="Yanf M."/>
            <person name="Daum C."/>
            <person name="Ng V."/>
            <person name="Clum A."/>
            <person name="Ohm R."/>
            <person name="Martin F."/>
            <person name="Silar P."/>
            <person name="Natvig D."/>
            <person name="Lalanne C."/>
            <person name="Gautier V."/>
            <person name="Ament-Velasquez S.L."/>
            <person name="Kruys A."/>
            <person name="Hutchinson M.I."/>
            <person name="Powell A.J."/>
            <person name="Barry K."/>
            <person name="Miller A.N."/>
            <person name="Grigoriev I.V."/>
            <person name="Debuchy R."/>
            <person name="Gladieux P."/>
            <person name="Thoren M.H."/>
            <person name="Johannesson H."/>
        </authorList>
    </citation>
    <scope>NUCLEOTIDE SEQUENCE</scope>
    <source>
        <strain evidence="5">CBS 359.72</strain>
    </source>
</reference>